<evidence type="ECO:0000256" key="2">
    <source>
        <dbReference type="ARBA" id="ARBA00022723"/>
    </source>
</evidence>
<dbReference type="OrthoDB" id="9811413at2"/>
<feature type="binding site" evidence="3">
    <location>
        <position position="63"/>
    </location>
    <ligand>
        <name>a divalent metal cation</name>
        <dbReference type="ChEBI" id="CHEBI:60240"/>
    </ligand>
</feature>
<dbReference type="InterPro" id="IPR007837">
    <property type="entry name" value="DinB"/>
</dbReference>
<dbReference type="Gene3D" id="1.20.120.450">
    <property type="entry name" value="dinb family like domain"/>
    <property type="match status" value="1"/>
</dbReference>
<organism evidence="4 5">
    <name type="scientific">Paenibacillus lutrae</name>
    <dbReference type="NCBI Taxonomy" id="2078573"/>
    <lineage>
        <taxon>Bacteria</taxon>
        <taxon>Bacillati</taxon>
        <taxon>Bacillota</taxon>
        <taxon>Bacilli</taxon>
        <taxon>Bacillales</taxon>
        <taxon>Paenibacillaceae</taxon>
        <taxon>Paenibacillus</taxon>
    </lineage>
</organism>
<evidence type="ECO:0000313" key="4">
    <source>
        <dbReference type="EMBL" id="MVO99901.1"/>
    </source>
</evidence>
<evidence type="ECO:0000256" key="1">
    <source>
        <dbReference type="ARBA" id="ARBA00008635"/>
    </source>
</evidence>
<dbReference type="GO" id="GO:0046872">
    <property type="term" value="F:metal ion binding"/>
    <property type="evidence" value="ECO:0007669"/>
    <property type="project" value="UniProtKB-KW"/>
</dbReference>
<dbReference type="AlphaFoldDB" id="A0A7X3JZD0"/>
<keyword evidence="5" id="KW-1185">Reference proteome</keyword>
<dbReference type="RefSeq" id="WP_157335235.1">
    <property type="nucleotide sequence ID" value="NZ_RHLK01000004.1"/>
</dbReference>
<comment type="similarity">
    <text evidence="1">Belongs to the DinB family.</text>
</comment>
<evidence type="ECO:0000313" key="5">
    <source>
        <dbReference type="Proteomes" id="UP000490800"/>
    </source>
</evidence>
<feature type="binding site" evidence="3">
    <location>
        <position position="150"/>
    </location>
    <ligand>
        <name>a divalent metal cation</name>
        <dbReference type="ChEBI" id="CHEBI:60240"/>
    </ligand>
</feature>
<name>A0A7X3JZD0_9BACL</name>
<reference evidence="4 5" key="1">
    <citation type="journal article" date="2019" name="Microorganisms">
        <title>Paenibacillus lutrae sp. nov., A Chitinolytic Species Isolated from A River Otter in Castril Natural Park, Granada, Spain.</title>
        <authorList>
            <person name="Rodriguez M."/>
            <person name="Reina J.C."/>
            <person name="Bejar V."/>
            <person name="Llamas I."/>
        </authorList>
    </citation>
    <scope>NUCLEOTIDE SEQUENCE [LARGE SCALE GENOMIC DNA]</scope>
    <source>
        <strain evidence="4 5">N10</strain>
    </source>
</reference>
<dbReference type="Pfam" id="PF05163">
    <property type="entry name" value="DinB"/>
    <property type="match status" value="1"/>
</dbReference>
<dbReference type="InterPro" id="IPR034660">
    <property type="entry name" value="DinB/YfiT-like"/>
</dbReference>
<protein>
    <submittedName>
        <fullName evidence="4">DUF664 domain-containing protein</fullName>
    </submittedName>
</protein>
<evidence type="ECO:0000256" key="3">
    <source>
        <dbReference type="PIRSR" id="PIRSR607837-1"/>
    </source>
</evidence>
<accession>A0A7X3JZD0</accession>
<dbReference type="SUPFAM" id="SSF109854">
    <property type="entry name" value="DinB/YfiT-like putative metalloenzymes"/>
    <property type="match status" value="1"/>
</dbReference>
<proteinExistence type="inferred from homology"/>
<dbReference type="EMBL" id="RHLK01000004">
    <property type="protein sequence ID" value="MVO99901.1"/>
    <property type="molecule type" value="Genomic_DNA"/>
</dbReference>
<comment type="caution">
    <text evidence="4">The sequence shown here is derived from an EMBL/GenBank/DDBJ whole genome shotgun (WGS) entry which is preliminary data.</text>
</comment>
<dbReference type="PANTHER" id="PTHR37302">
    <property type="entry name" value="SLR1116 PROTEIN"/>
    <property type="match status" value="1"/>
</dbReference>
<keyword evidence="2 3" id="KW-0479">Metal-binding</keyword>
<gene>
    <name evidence="4" type="ORF">EDM21_10225</name>
</gene>
<dbReference type="Proteomes" id="UP000490800">
    <property type="component" value="Unassembled WGS sequence"/>
</dbReference>
<feature type="binding site" evidence="3">
    <location>
        <position position="154"/>
    </location>
    <ligand>
        <name>a divalent metal cation</name>
        <dbReference type="ChEBI" id="CHEBI:60240"/>
    </ligand>
</feature>
<sequence>MDINQEKSLTSGGHTNLHPAQRQFNYHEWANRRVITSILELPAEEHRRRIQSTFASLADAIIHMYAIDARWLNVLSGASFEESSELLTKLTDESKEIPLEEVWARYNGIYERYHVFLKETDLDALFVLSHPQFGVYRTKLSEAVQHVVNHGTYHRGNLSSMLRQLGHRSVPTDYMFYLFAESGK</sequence>
<dbReference type="PANTHER" id="PTHR37302:SF1">
    <property type="entry name" value="PROTEIN DINB"/>
    <property type="match status" value="1"/>
</dbReference>